<name>A0A7M5XE77_9CNID</name>
<dbReference type="EnsemblMetazoa" id="CLYHEMT021541.1">
    <property type="protein sequence ID" value="CLYHEMP021541.1"/>
    <property type="gene ID" value="CLYHEMG021541"/>
</dbReference>
<dbReference type="PANTHER" id="PTHR12758">
    <property type="entry name" value="APOPTOSIS INHIBITOR 5-RELATED"/>
    <property type="match status" value="1"/>
</dbReference>
<dbReference type="Proteomes" id="UP000594262">
    <property type="component" value="Unplaced"/>
</dbReference>
<feature type="compositionally biased region" description="Gly residues" evidence="3">
    <location>
        <begin position="515"/>
        <end position="536"/>
    </location>
</feature>
<evidence type="ECO:0000256" key="2">
    <source>
        <dbReference type="ARBA" id="ARBA00022703"/>
    </source>
</evidence>
<keyword evidence="5" id="KW-1185">Reference proteome</keyword>
<dbReference type="OrthoDB" id="19224at2759"/>
<dbReference type="InterPro" id="IPR016024">
    <property type="entry name" value="ARM-type_fold"/>
</dbReference>
<dbReference type="GO" id="GO:0006915">
    <property type="term" value="P:apoptotic process"/>
    <property type="evidence" value="ECO:0007669"/>
    <property type="project" value="UniProtKB-KW"/>
</dbReference>
<dbReference type="SUPFAM" id="SSF48371">
    <property type="entry name" value="ARM repeat"/>
    <property type="match status" value="1"/>
</dbReference>
<accession>A0A7M5XE77</accession>
<dbReference type="GO" id="GO:0003723">
    <property type="term" value="F:RNA binding"/>
    <property type="evidence" value="ECO:0007669"/>
    <property type="project" value="TreeGrafter"/>
</dbReference>
<evidence type="ECO:0000313" key="4">
    <source>
        <dbReference type="EnsemblMetazoa" id="CLYHEMP021541.1"/>
    </source>
</evidence>
<evidence type="ECO:0000256" key="1">
    <source>
        <dbReference type="ARBA" id="ARBA00009515"/>
    </source>
</evidence>
<dbReference type="GeneID" id="136816598"/>
<dbReference type="InterPro" id="IPR008383">
    <property type="entry name" value="API5"/>
</dbReference>
<organism evidence="4 5">
    <name type="scientific">Clytia hemisphaerica</name>
    <dbReference type="NCBI Taxonomy" id="252671"/>
    <lineage>
        <taxon>Eukaryota</taxon>
        <taxon>Metazoa</taxon>
        <taxon>Cnidaria</taxon>
        <taxon>Hydrozoa</taxon>
        <taxon>Hydroidolina</taxon>
        <taxon>Leptothecata</taxon>
        <taxon>Obeliida</taxon>
        <taxon>Clytiidae</taxon>
        <taxon>Clytia</taxon>
    </lineage>
</organism>
<dbReference type="PANTHER" id="PTHR12758:SF19">
    <property type="entry name" value="APOPTOSIS INHIBITOR 5"/>
    <property type="match status" value="1"/>
</dbReference>
<proteinExistence type="inferred from homology"/>
<feature type="compositionally biased region" description="Basic and acidic residues" evidence="3">
    <location>
        <begin position="488"/>
        <end position="513"/>
    </location>
</feature>
<feature type="compositionally biased region" description="Basic and acidic residues" evidence="3">
    <location>
        <begin position="540"/>
        <end position="557"/>
    </location>
</feature>
<dbReference type="InterPro" id="IPR011989">
    <property type="entry name" value="ARM-like"/>
</dbReference>
<keyword evidence="2" id="KW-0053">Apoptosis</keyword>
<evidence type="ECO:0000313" key="5">
    <source>
        <dbReference type="Proteomes" id="UP000594262"/>
    </source>
</evidence>
<feature type="region of interest" description="Disordered" evidence="3">
    <location>
        <begin position="441"/>
        <end position="557"/>
    </location>
</feature>
<sequence length="557" mass="62325">MPSVEEIYKNFGILADAGEEASKHPEAYQSMIDATKGATAEKKLACQFIPRFFVHFQSLSDAAINAQLDLCEDDETPIRRQAIRSLPEFCKTSNDFINKITDILTQLLQQEDAVELKIVKSGLQALIRKDPQGALSGIFSQIADGDDLVREKAIQFVSQLATGGVLDGIENAGEALLQEIRKILSDVTGEEFTSFIAILGTVKSISSKPQNLADIITEQAELDKTFLPTEVESLDRLICCTRQALPFFGKGASPATFMEHLFNNVFPKLDEVPSSESVNYKYEVLKLITELSTYSTEDVAKQHIQTIFDQLMECLPVPSDEEIKEEALQKLDFSSVECFIFILHKLGAKNPEFLTAEDFTDKLKEFRTRLQYFGRMVQAYIKQLKMSLQGSDGAKLEESDNKLKVVVLRTCNNIYALLKDFLRKPPSYKCNIQVSWKSKANPLTSSNESVEEKRKRAGITPISLENLPAKKERAATGGAKGTLYSLPSERKGVRMDEYENTNKNKRNSFEKSPGRRGGGRGGNRGGRRNSGGGGGWNRKQNRDYGSKQEEYENFLKR</sequence>
<comment type="similarity">
    <text evidence="1">Belongs to the API5 family.</text>
</comment>
<dbReference type="GO" id="GO:0043066">
    <property type="term" value="P:negative regulation of apoptotic process"/>
    <property type="evidence" value="ECO:0007669"/>
    <property type="project" value="TreeGrafter"/>
</dbReference>
<dbReference type="AlphaFoldDB" id="A0A7M5XE77"/>
<evidence type="ECO:0000256" key="3">
    <source>
        <dbReference type="SAM" id="MobiDB-lite"/>
    </source>
</evidence>
<reference evidence="4" key="1">
    <citation type="submission" date="2021-01" db="UniProtKB">
        <authorList>
            <consortium name="EnsemblMetazoa"/>
        </authorList>
    </citation>
    <scope>IDENTIFICATION</scope>
</reference>
<protein>
    <recommendedName>
        <fullName evidence="6">Apoptosis inhibitor 5</fullName>
    </recommendedName>
</protein>
<evidence type="ECO:0008006" key="6">
    <source>
        <dbReference type="Google" id="ProtNLM"/>
    </source>
</evidence>
<dbReference type="GO" id="GO:0005634">
    <property type="term" value="C:nucleus"/>
    <property type="evidence" value="ECO:0007669"/>
    <property type="project" value="TreeGrafter"/>
</dbReference>
<dbReference type="RefSeq" id="XP_066929039.1">
    <property type="nucleotide sequence ID" value="XM_067072938.1"/>
</dbReference>
<dbReference type="Pfam" id="PF05918">
    <property type="entry name" value="API5"/>
    <property type="match status" value="1"/>
</dbReference>
<dbReference type="Gene3D" id="1.25.10.10">
    <property type="entry name" value="Leucine-rich Repeat Variant"/>
    <property type="match status" value="1"/>
</dbReference>